<keyword evidence="3" id="KW-1185">Reference proteome</keyword>
<evidence type="ECO:0000256" key="1">
    <source>
        <dbReference type="SAM" id="Phobius"/>
    </source>
</evidence>
<name>D7SNH9_VITVI</name>
<reference evidence="3" key="1">
    <citation type="journal article" date="2007" name="Nature">
        <title>The grapevine genome sequence suggests ancestral hexaploidization in major angiosperm phyla.</title>
        <authorList>
            <consortium name="The French-Italian Public Consortium for Grapevine Genome Characterization."/>
            <person name="Jaillon O."/>
            <person name="Aury J.-M."/>
            <person name="Noel B."/>
            <person name="Policriti A."/>
            <person name="Clepet C."/>
            <person name="Casagrande A."/>
            <person name="Choisne N."/>
            <person name="Aubourg S."/>
            <person name="Vitulo N."/>
            <person name="Jubin C."/>
            <person name="Vezzi A."/>
            <person name="Legeai F."/>
            <person name="Hugueney P."/>
            <person name="Dasilva C."/>
            <person name="Horner D."/>
            <person name="Mica E."/>
            <person name="Jublot D."/>
            <person name="Poulain J."/>
            <person name="Bruyere C."/>
            <person name="Billault A."/>
            <person name="Segurens B."/>
            <person name="Gouyvenoux M."/>
            <person name="Ugarte E."/>
            <person name="Cattonaro F."/>
            <person name="Anthouard V."/>
            <person name="Vico V."/>
            <person name="Del Fabbro C."/>
            <person name="Alaux M."/>
            <person name="Di Gaspero G."/>
            <person name="Dumas V."/>
            <person name="Felice N."/>
            <person name="Paillard S."/>
            <person name="Juman I."/>
            <person name="Moroldo M."/>
            <person name="Scalabrin S."/>
            <person name="Canaguier A."/>
            <person name="Le Clainche I."/>
            <person name="Malacrida G."/>
            <person name="Durand E."/>
            <person name="Pesole G."/>
            <person name="Laucou V."/>
            <person name="Chatelet P."/>
            <person name="Merdinoglu D."/>
            <person name="Delledonne M."/>
            <person name="Pezzotti M."/>
            <person name="Lecharny A."/>
            <person name="Scarpelli C."/>
            <person name="Artiguenave F."/>
            <person name="Pe M.E."/>
            <person name="Valle G."/>
            <person name="Morgante M."/>
            <person name="Caboche M."/>
            <person name="Adam-Blondon A.-F."/>
            <person name="Weissenbach J."/>
            <person name="Quetier F."/>
            <person name="Wincker P."/>
        </authorList>
    </citation>
    <scope>NUCLEOTIDE SEQUENCE [LARGE SCALE GENOMIC DNA]</scope>
    <source>
        <strain evidence="3">cv. Pinot noir / PN40024</strain>
    </source>
</reference>
<evidence type="ECO:0000313" key="3">
    <source>
        <dbReference type="Proteomes" id="UP000009183"/>
    </source>
</evidence>
<accession>D7SNH9</accession>
<sequence>MHWRRFWAAHALKEEKKSGDKRGNRAPNRPFFNLSASLFVFHLRVLIIGALFYHLHRQPATTDLQPGIFFKKRVKPSFDL</sequence>
<protein>
    <submittedName>
        <fullName evidence="2">Uncharacterized protein</fullName>
    </submittedName>
</protein>
<dbReference type="AlphaFoldDB" id="D7SNH9"/>
<dbReference type="HOGENOM" id="CLU_2594693_0_0_1"/>
<keyword evidence="1" id="KW-0472">Membrane</keyword>
<proteinExistence type="predicted"/>
<gene>
    <name evidence="2" type="ordered locus">VIT_05s0029g01450</name>
</gene>
<evidence type="ECO:0000313" key="2">
    <source>
        <dbReference type="EMBL" id="CBI17208.3"/>
    </source>
</evidence>
<feature type="transmembrane region" description="Helical" evidence="1">
    <location>
        <begin position="31"/>
        <end position="55"/>
    </location>
</feature>
<dbReference type="InParanoid" id="D7SNH9"/>
<dbReference type="Proteomes" id="UP000009183">
    <property type="component" value="Chromosome 5"/>
</dbReference>
<organism evidence="2 3">
    <name type="scientific">Vitis vinifera</name>
    <name type="common">Grape</name>
    <dbReference type="NCBI Taxonomy" id="29760"/>
    <lineage>
        <taxon>Eukaryota</taxon>
        <taxon>Viridiplantae</taxon>
        <taxon>Streptophyta</taxon>
        <taxon>Embryophyta</taxon>
        <taxon>Tracheophyta</taxon>
        <taxon>Spermatophyta</taxon>
        <taxon>Magnoliopsida</taxon>
        <taxon>eudicotyledons</taxon>
        <taxon>Gunneridae</taxon>
        <taxon>Pentapetalae</taxon>
        <taxon>rosids</taxon>
        <taxon>Vitales</taxon>
        <taxon>Vitaceae</taxon>
        <taxon>Viteae</taxon>
        <taxon>Vitis</taxon>
    </lineage>
</organism>
<keyword evidence="1" id="KW-1133">Transmembrane helix</keyword>
<dbReference type="EMBL" id="FN594958">
    <property type="protein sequence ID" value="CBI17208.3"/>
    <property type="molecule type" value="Genomic_DNA"/>
</dbReference>
<dbReference type="PaxDb" id="29760-VIT_05s0029g01450.t01"/>
<keyword evidence="1" id="KW-0812">Transmembrane</keyword>